<name>A0A521ENK0_9BACL</name>
<dbReference type="PRINTS" id="PR00344">
    <property type="entry name" value="BCTRLSENSOR"/>
</dbReference>
<dbReference type="InterPro" id="IPR050351">
    <property type="entry name" value="BphY/WalK/GraS-like"/>
</dbReference>
<evidence type="ECO:0000256" key="1">
    <source>
        <dbReference type="ARBA" id="ARBA00000085"/>
    </source>
</evidence>
<organism evidence="16 17">
    <name type="scientific">Melghirimyces algeriensis</name>
    <dbReference type="NCBI Taxonomy" id="910412"/>
    <lineage>
        <taxon>Bacteria</taxon>
        <taxon>Bacillati</taxon>
        <taxon>Bacillota</taxon>
        <taxon>Bacilli</taxon>
        <taxon>Bacillales</taxon>
        <taxon>Thermoactinomycetaceae</taxon>
        <taxon>Melghirimyces</taxon>
    </lineage>
</organism>
<dbReference type="GO" id="GO:0005524">
    <property type="term" value="F:ATP binding"/>
    <property type="evidence" value="ECO:0007669"/>
    <property type="project" value="UniProtKB-KW"/>
</dbReference>
<dbReference type="PANTHER" id="PTHR45453">
    <property type="entry name" value="PHOSPHATE REGULON SENSOR PROTEIN PHOR"/>
    <property type="match status" value="1"/>
</dbReference>
<keyword evidence="8" id="KW-0547">Nucleotide-binding</keyword>
<dbReference type="EC" id="2.7.13.3" evidence="3"/>
<feature type="transmembrane region" description="Helical" evidence="14">
    <location>
        <begin position="12"/>
        <end position="31"/>
    </location>
</feature>
<feature type="domain" description="Histidine kinase" evidence="15">
    <location>
        <begin position="120"/>
        <end position="327"/>
    </location>
</feature>
<dbReference type="AlphaFoldDB" id="A0A521ENK0"/>
<evidence type="ECO:0000256" key="14">
    <source>
        <dbReference type="SAM" id="Phobius"/>
    </source>
</evidence>
<dbReference type="GO" id="GO:0005886">
    <property type="term" value="C:plasma membrane"/>
    <property type="evidence" value="ECO:0007669"/>
    <property type="project" value="UniProtKB-SubCell"/>
</dbReference>
<dbReference type="SUPFAM" id="SSF55874">
    <property type="entry name" value="ATPase domain of HSP90 chaperone/DNA topoisomerase II/histidine kinase"/>
    <property type="match status" value="1"/>
</dbReference>
<keyword evidence="11 14" id="KW-1133">Transmembrane helix</keyword>
<evidence type="ECO:0000256" key="12">
    <source>
        <dbReference type="ARBA" id="ARBA00023012"/>
    </source>
</evidence>
<dbReference type="Gene3D" id="3.30.565.10">
    <property type="entry name" value="Histidine kinase-like ATPase, C-terminal domain"/>
    <property type="match status" value="1"/>
</dbReference>
<evidence type="ECO:0000256" key="3">
    <source>
        <dbReference type="ARBA" id="ARBA00012438"/>
    </source>
</evidence>
<sequence>MKLFLRDQIPLIGFSLAQLATVGIVLRFAGLQSLTDLLYILLLSLAFLGAYMAVRYLSHHDFYHRLSHMPTALDETLRQGDSTPLGTALDDLLERQYRLYQETIHTYERKQRDHVTFITQWVHQMKTPLSVIHLTLQNEESEWASSLREEADRIQRGLDMVLYTARLDVFERDFRVETIHLRELVHDVIQEEKRLFIQNRVYPKLAVDKELRVETDAKWLAFVLKQLISNAVKYSAGSGKNVTIKSYMRGSHAVLEITDQGIGIPEADQRRVFDPYYTGEHGRQYRESTGMGLYLVREVCNRLNHGVELDSKPGLGTSVRIVFISARTNLTQN</sequence>
<keyword evidence="10" id="KW-0067">ATP-binding</keyword>
<keyword evidence="4" id="KW-1003">Cell membrane</keyword>
<accession>A0A521ENK0</accession>
<feature type="transmembrane region" description="Helical" evidence="14">
    <location>
        <begin position="37"/>
        <end position="57"/>
    </location>
</feature>
<dbReference type="GO" id="GO:0000155">
    <property type="term" value="F:phosphorelay sensor kinase activity"/>
    <property type="evidence" value="ECO:0007669"/>
    <property type="project" value="InterPro"/>
</dbReference>
<dbReference type="PANTHER" id="PTHR45453:SF2">
    <property type="entry name" value="HISTIDINE KINASE"/>
    <property type="match status" value="1"/>
</dbReference>
<protein>
    <recommendedName>
        <fullName evidence="3">histidine kinase</fullName>
        <ecNumber evidence="3">2.7.13.3</ecNumber>
    </recommendedName>
</protein>
<evidence type="ECO:0000256" key="4">
    <source>
        <dbReference type="ARBA" id="ARBA00022475"/>
    </source>
</evidence>
<evidence type="ECO:0000256" key="10">
    <source>
        <dbReference type="ARBA" id="ARBA00022840"/>
    </source>
</evidence>
<dbReference type="SMART" id="SM00388">
    <property type="entry name" value="HisKA"/>
    <property type="match status" value="1"/>
</dbReference>
<dbReference type="SMART" id="SM00387">
    <property type="entry name" value="HATPase_c"/>
    <property type="match status" value="1"/>
</dbReference>
<evidence type="ECO:0000256" key="6">
    <source>
        <dbReference type="ARBA" id="ARBA00022679"/>
    </source>
</evidence>
<dbReference type="PROSITE" id="PS50109">
    <property type="entry name" value="HIS_KIN"/>
    <property type="match status" value="1"/>
</dbReference>
<keyword evidence="12" id="KW-0902">Two-component regulatory system</keyword>
<keyword evidence="7 14" id="KW-0812">Transmembrane</keyword>
<evidence type="ECO:0000259" key="15">
    <source>
        <dbReference type="PROSITE" id="PS50109"/>
    </source>
</evidence>
<evidence type="ECO:0000256" key="9">
    <source>
        <dbReference type="ARBA" id="ARBA00022777"/>
    </source>
</evidence>
<dbReference type="FunFam" id="3.30.565.10:FF:000057">
    <property type="entry name" value="Sensor histidine kinase"/>
    <property type="match status" value="1"/>
</dbReference>
<dbReference type="OrthoDB" id="9780487at2"/>
<evidence type="ECO:0000256" key="7">
    <source>
        <dbReference type="ARBA" id="ARBA00022692"/>
    </source>
</evidence>
<evidence type="ECO:0000256" key="2">
    <source>
        <dbReference type="ARBA" id="ARBA00004651"/>
    </source>
</evidence>
<evidence type="ECO:0000256" key="11">
    <source>
        <dbReference type="ARBA" id="ARBA00022989"/>
    </source>
</evidence>
<evidence type="ECO:0000256" key="5">
    <source>
        <dbReference type="ARBA" id="ARBA00022553"/>
    </source>
</evidence>
<dbReference type="EMBL" id="FXTI01000010">
    <property type="protein sequence ID" value="SMO85483.1"/>
    <property type="molecule type" value="Genomic_DNA"/>
</dbReference>
<keyword evidence="17" id="KW-1185">Reference proteome</keyword>
<dbReference type="InterPro" id="IPR003661">
    <property type="entry name" value="HisK_dim/P_dom"/>
</dbReference>
<evidence type="ECO:0000256" key="13">
    <source>
        <dbReference type="ARBA" id="ARBA00023136"/>
    </source>
</evidence>
<reference evidence="16 17" key="1">
    <citation type="submission" date="2017-05" db="EMBL/GenBank/DDBJ databases">
        <authorList>
            <person name="Varghese N."/>
            <person name="Submissions S."/>
        </authorList>
    </citation>
    <scope>NUCLEOTIDE SEQUENCE [LARGE SCALE GENOMIC DNA]</scope>
    <source>
        <strain evidence="16 17">DSM 45474</strain>
    </source>
</reference>
<gene>
    <name evidence="16" type="ORF">SAMN06264849_11016</name>
</gene>
<keyword evidence="6" id="KW-0808">Transferase</keyword>
<comment type="catalytic activity">
    <reaction evidence="1">
        <text>ATP + protein L-histidine = ADP + protein N-phospho-L-histidine.</text>
        <dbReference type="EC" id="2.7.13.3"/>
    </reaction>
</comment>
<dbReference type="CDD" id="cd00082">
    <property type="entry name" value="HisKA"/>
    <property type="match status" value="1"/>
</dbReference>
<dbReference type="GO" id="GO:0016036">
    <property type="term" value="P:cellular response to phosphate starvation"/>
    <property type="evidence" value="ECO:0007669"/>
    <property type="project" value="TreeGrafter"/>
</dbReference>
<evidence type="ECO:0000313" key="16">
    <source>
        <dbReference type="EMBL" id="SMO85483.1"/>
    </source>
</evidence>
<keyword evidence="9 16" id="KW-0418">Kinase</keyword>
<dbReference type="InterPro" id="IPR036890">
    <property type="entry name" value="HATPase_C_sf"/>
</dbReference>
<dbReference type="InterPro" id="IPR003594">
    <property type="entry name" value="HATPase_dom"/>
</dbReference>
<dbReference type="RefSeq" id="WP_142506311.1">
    <property type="nucleotide sequence ID" value="NZ_FXTI01000010.1"/>
</dbReference>
<keyword evidence="13 14" id="KW-0472">Membrane</keyword>
<keyword evidence="5" id="KW-0597">Phosphoprotein</keyword>
<evidence type="ECO:0000313" key="17">
    <source>
        <dbReference type="Proteomes" id="UP000315636"/>
    </source>
</evidence>
<comment type="subcellular location">
    <subcellularLocation>
        <location evidence="2">Cell membrane</location>
        <topology evidence="2">Multi-pass membrane protein</topology>
    </subcellularLocation>
</comment>
<evidence type="ECO:0000256" key="8">
    <source>
        <dbReference type="ARBA" id="ARBA00022741"/>
    </source>
</evidence>
<proteinExistence type="predicted"/>
<dbReference type="Pfam" id="PF02518">
    <property type="entry name" value="HATPase_c"/>
    <property type="match status" value="1"/>
</dbReference>
<dbReference type="InterPro" id="IPR004358">
    <property type="entry name" value="Sig_transdc_His_kin-like_C"/>
</dbReference>
<dbReference type="Proteomes" id="UP000315636">
    <property type="component" value="Unassembled WGS sequence"/>
</dbReference>
<dbReference type="InterPro" id="IPR005467">
    <property type="entry name" value="His_kinase_dom"/>
</dbReference>
<dbReference type="GO" id="GO:0004721">
    <property type="term" value="F:phosphoprotein phosphatase activity"/>
    <property type="evidence" value="ECO:0007669"/>
    <property type="project" value="TreeGrafter"/>
</dbReference>